<dbReference type="PANTHER" id="PTHR46546">
    <property type="entry name" value="SHEWANELLA-LIKE PROTEIN PHOSPHATASE 1"/>
    <property type="match status" value="1"/>
</dbReference>
<dbReference type="InterPro" id="IPR029052">
    <property type="entry name" value="Metallo-depent_PP-like"/>
</dbReference>
<dbReference type="SUPFAM" id="SSF56300">
    <property type="entry name" value="Metallo-dependent phosphatases"/>
    <property type="match status" value="1"/>
</dbReference>
<name>A0AAE0BSS2_9CHLO</name>
<keyword evidence="2" id="KW-1185">Reference proteome</keyword>
<evidence type="ECO:0000313" key="1">
    <source>
        <dbReference type="EMBL" id="KAK3242042.1"/>
    </source>
</evidence>
<dbReference type="Gene3D" id="3.60.21.10">
    <property type="match status" value="2"/>
</dbReference>
<dbReference type="AlphaFoldDB" id="A0AAE0BSS2"/>
<sequence>MRAELLKPGSTFAKQLAQNPTVLQVGDTLFAHAGILPEHGLAEPRHSPSSLVYTWHLQAAPLVYTWHLQAAPLVYTWYLQAAPLVYMCTEVGMGVRAPHRGAGMGVRLHSRAGMEGPVLLRVGMEAGPALRVGMGVATGLDKINERVSGWMDGTYKHPPKEVIDSEGVVWNRSYGGESAELYGANGACSRLDIVLKETQAKRMVIGHTPQAIGANAECSSKLWRIDVGASRGIMGAPPQVIEIMGDKVKVMRR</sequence>
<dbReference type="Proteomes" id="UP001190700">
    <property type="component" value="Unassembled WGS sequence"/>
</dbReference>
<accession>A0AAE0BSS2</accession>
<protein>
    <submittedName>
        <fullName evidence="1">Uncharacterized protein</fullName>
    </submittedName>
</protein>
<evidence type="ECO:0000313" key="2">
    <source>
        <dbReference type="Proteomes" id="UP001190700"/>
    </source>
</evidence>
<gene>
    <name evidence="1" type="ORF">CYMTET_48246</name>
</gene>
<organism evidence="1 2">
    <name type="scientific">Cymbomonas tetramitiformis</name>
    <dbReference type="NCBI Taxonomy" id="36881"/>
    <lineage>
        <taxon>Eukaryota</taxon>
        <taxon>Viridiplantae</taxon>
        <taxon>Chlorophyta</taxon>
        <taxon>Pyramimonadophyceae</taxon>
        <taxon>Pyramimonadales</taxon>
        <taxon>Pyramimonadaceae</taxon>
        <taxon>Cymbomonas</taxon>
    </lineage>
</organism>
<reference evidence="1 2" key="1">
    <citation type="journal article" date="2015" name="Genome Biol. Evol.">
        <title>Comparative Genomics of a Bacterivorous Green Alga Reveals Evolutionary Causalities and Consequences of Phago-Mixotrophic Mode of Nutrition.</title>
        <authorList>
            <person name="Burns J.A."/>
            <person name="Paasch A."/>
            <person name="Narechania A."/>
            <person name="Kim E."/>
        </authorList>
    </citation>
    <scope>NUCLEOTIDE SEQUENCE [LARGE SCALE GENOMIC DNA]</scope>
    <source>
        <strain evidence="1 2">PLY_AMNH</strain>
    </source>
</reference>
<dbReference type="EMBL" id="LGRX02033251">
    <property type="protein sequence ID" value="KAK3242042.1"/>
    <property type="molecule type" value="Genomic_DNA"/>
</dbReference>
<dbReference type="PANTHER" id="PTHR46546:SF4">
    <property type="entry name" value="SHEWANELLA-LIKE PROTEIN PHOSPHATASE 1"/>
    <property type="match status" value="1"/>
</dbReference>
<proteinExistence type="predicted"/>
<comment type="caution">
    <text evidence="1">The sequence shown here is derived from an EMBL/GenBank/DDBJ whole genome shotgun (WGS) entry which is preliminary data.</text>
</comment>